<dbReference type="AlphaFoldDB" id="A0A3D9SP89"/>
<sequence length="149" mass="15803">MPLDGDPPRPPGNDAGPLVRPYVVTGGRAAAPRGRLDAAAQVVSTGVDAQGGDDRRALGPEHREILRLCREPRSVAEIAAAFGRSVLPAERRPFHDGTDGDGHGLPLGVIRVLLGDLLDEGRVTVEQPTDPKVADLNLYREILVGLRAL</sequence>
<evidence type="ECO:0000313" key="1">
    <source>
        <dbReference type="EMBL" id="REE97437.1"/>
    </source>
</evidence>
<dbReference type="InterPro" id="IPR007995">
    <property type="entry name" value="DUF742"/>
</dbReference>
<dbReference type="EMBL" id="QTTT01000001">
    <property type="protein sequence ID" value="REE97437.1"/>
    <property type="molecule type" value="Genomic_DNA"/>
</dbReference>
<dbReference type="OrthoDB" id="4274007at2"/>
<evidence type="ECO:0000313" key="2">
    <source>
        <dbReference type="Proteomes" id="UP000256661"/>
    </source>
</evidence>
<accession>A0A3D9SP89</accession>
<comment type="caution">
    <text evidence="1">The sequence shown here is derived from an EMBL/GenBank/DDBJ whole genome shotgun (WGS) entry which is preliminary data.</text>
</comment>
<reference evidence="1 2" key="1">
    <citation type="submission" date="2018-08" db="EMBL/GenBank/DDBJ databases">
        <title>Sequencing the genomes of 1000 actinobacteria strains.</title>
        <authorList>
            <person name="Klenk H.-P."/>
        </authorList>
    </citation>
    <scope>NUCLEOTIDE SEQUENCE [LARGE SCALE GENOMIC DNA]</scope>
    <source>
        <strain evidence="1 2">DSM 43927</strain>
    </source>
</reference>
<protein>
    <submittedName>
        <fullName evidence="1">Uncharacterized protein DUF742</fullName>
    </submittedName>
</protein>
<dbReference type="PANTHER" id="PTHR36221">
    <property type="entry name" value="DUF742 DOMAIN-CONTAINING PROTEIN"/>
    <property type="match status" value="1"/>
</dbReference>
<gene>
    <name evidence="1" type="ORF">DFJ69_2909</name>
</gene>
<name>A0A3D9SP89_9ACTN</name>
<organism evidence="1 2">
    <name type="scientific">Thermomonospora umbrina</name>
    <dbReference type="NCBI Taxonomy" id="111806"/>
    <lineage>
        <taxon>Bacteria</taxon>
        <taxon>Bacillati</taxon>
        <taxon>Actinomycetota</taxon>
        <taxon>Actinomycetes</taxon>
        <taxon>Streptosporangiales</taxon>
        <taxon>Thermomonosporaceae</taxon>
        <taxon>Thermomonospora</taxon>
    </lineage>
</organism>
<dbReference type="PANTHER" id="PTHR36221:SF1">
    <property type="entry name" value="DUF742 DOMAIN-CONTAINING PROTEIN"/>
    <property type="match status" value="1"/>
</dbReference>
<dbReference type="RefSeq" id="WP_116022932.1">
    <property type="nucleotide sequence ID" value="NZ_QTTT01000001.1"/>
</dbReference>
<dbReference type="Proteomes" id="UP000256661">
    <property type="component" value="Unassembled WGS sequence"/>
</dbReference>
<keyword evidence="2" id="KW-1185">Reference proteome</keyword>
<dbReference type="Pfam" id="PF05331">
    <property type="entry name" value="DUF742"/>
    <property type="match status" value="2"/>
</dbReference>
<proteinExistence type="predicted"/>